<dbReference type="Gene3D" id="3.40.1110.10">
    <property type="entry name" value="Calcium-transporting ATPase, cytoplasmic domain N"/>
    <property type="match status" value="3"/>
</dbReference>
<evidence type="ECO:0000256" key="16">
    <source>
        <dbReference type="RuleBase" id="RU361146"/>
    </source>
</evidence>
<accession>A0AA88X6M4</accession>
<evidence type="ECO:0000256" key="4">
    <source>
        <dbReference type="ARBA" id="ARBA00022568"/>
    </source>
</evidence>
<keyword evidence="4 16" id="KW-0109">Calcium transport</keyword>
<comment type="caution">
    <text evidence="16">Lacks conserved residue(s) required for the propagation of feature annotation.</text>
</comment>
<evidence type="ECO:0000256" key="7">
    <source>
        <dbReference type="ARBA" id="ARBA00022741"/>
    </source>
</evidence>
<feature type="transmembrane region" description="Helical" evidence="16">
    <location>
        <begin position="2704"/>
        <end position="2723"/>
    </location>
</feature>
<dbReference type="GO" id="GO:0046872">
    <property type="term" value="F:metal ion binding"/>
    <property type="evidence" value="ECO:0007669"/>
    <property type="project" value="UniProtKB-KW"/>
</dbReference>
<dbReference type="InterPro" id="IPR004014">
    <property type="entry name" value="ATPase_P-typ_cation-transptr_N"/>
</dbReference>
<feature type="domain" description="P-type ATPase A" evidence="17">
    <location>
        <begin position="182"/>
        <end position="278"/>
    </location>
</feature>
<organism evidence="20 21">
    <name type="scientific">Escallonia herrerae</name>
    <dbReference type="NCBI Taxonomy" id="1293975"/>
    <lineage>
        <taxon>Eukaryota</taxon>
        <taxon>Viridiplantae</taxon>
        <taxon>Streptophyta</taxon>
        <taxon>Embryophyta</taxon>
        <taxon>Tracheophyta</taxon>
        <taxon>Spermatophyta</taxon>
        <taxon>Magnoliopsida</taxon>
        <taxon>eudicotyledons</taxon>
        <taxon>Gunneridae</taxon>
        <taxon>Pentapetalae</taxon>
        <taxon>asterids</taxon>
        <taxon>campanulids</taxon>
        <taxon>Escalloniales</taxon>
        <taxon>Escalloniaceae</taxon>
        <taxon>Escallonia</taxon>
    </lineage>
</organism>
<evidence type="ECO:0000256" key="9">
    <source>
        <dbReference type="ARBA" id="ARBA00022840"/>
    </source>
</evidence>
<keyword evidence="9 16" id="KW-0067">ATP-binding</keyword>
<evidence type="ECO:0000256" key="2">
    <source>
        <dbReference type="ARBA" id="ARBA00006124"/>
    </source>
</evidence>
<feature type="transmembrane region" description="Helical" evidence="16">
    <location>
        <begin position="745"/>
        <end position="762"/>
    </location>
</feature>
<evidence type="ECO:0000313" key="20">
    <source>
        <dbReference type="EMBL" id="KAK3040511.1"/>
    </source>
</evidence>
<dbReference type="GO" id="GO:0016887">
    <property type="term" value="F:ATP hydrolysis activity"/>
    <property type="evidence" value="ECO:0007669"/>
    <property type="project" value="InterPro"/>
</dbReference>
<dbReference type="InterPro" id="IPR023298">
    <property type="entry name" value="ATPase_P-typ_TM_dom_sf"/>
</dbReference>
<keyword evidence="14 16" id="KW-0472">Membrane</keyword>
<dbReference type="PANTHER" id="PTHR24093">
    <property type="entry name" value="CATION TRANSPORTING ATPASE"/>
    <property type="match status" value="1"/>
</dbReference>
<dbReference type="EC" id="7.2.2.10" evidence="16"/>
<feature type="domain" description="Cation-transporting P-type ATPase N-terminal" evidence="19">
    <location>
        <begin position="1011"/>
        <end position="1081"/>
    </location>
</feature>
<dbReference type="Pfam" id="PF00702">
    <property type="entry name" value="Hydrolase"/>
    <property type="match status" value="1"/>
</dbReference>
<evidence type="ECO:0000256" key="3">
    <source>
        <dbReference type="ARBA" id="ARBA00022448"/>
    </source>
</evidence>
<evidence type="ECO:0000256" key="5">
    <source>
        <dbReference type="ARBA" id="ARBA00022692"/>
    </source>
</evidence>
<feature type="transmembrane region" description="Helical" evidence="16">
    <location>
        <begin position="2735"/>
        <end position="2760"/>
    </location>
</feature>
<dbReference type="PRINTS" id="PR00121">
    <property type="entry name" value="NAKATPASE"/>
</dbReference>
<dbReference type="SUPFAM" id="SSF56784">
    <property type="entry name" value="HAD-like"/>
    <property type="match status" value="3"/>
</dbReference>
<keyword evidence="5 16" id="KW-0812">Transmembrane</keyword>
<protein>
    <recommendedName>
        <fullName evidence="16">Calcium-transporting ATPase</fullName>
        <ecNumber evidence="16">7.2.2.10</ecNumber>
    </recommendedName>
</protein>
<keyword evidence="10" id="KW-0460">Magnesium</keyword>
<dbReference type="GO" id="GO:0005886">
    <property type="term" value="C:plasma membrane"/>
    <property type="evidence" value="ECO:0007669"/>
    <property type="project" value="TreeGrafter"/>
</dbReference>
<feature type="transmembrane region" description="Helical" evidence="16">
    <location>
        <begin position="1251"/>
        <end position="1270"/>
    </location>
</feature>
<dbReference type="PRINTS" id="PR00119">
    <property type="entry name" value="CATATPASE"/>
</dbReference>
<evidence type="ECO:0000313" key="21">
    <source>
        <dbReference type="Proteomes" id="UP001188597"/>
    </source>
</evidence>
<evidence type="ECO:0000256" key="14">
    <source>
        <dbReference type="ARBA" id="ARBA00023136"/>
    </source>
</evidence>
<name>A0AA88X6M4_9ASTE</name>
<comment type="function">
    <text evidence="16">Catalyzes the hydrolysis of ATP coupled with the transport of calcium.</text>
</comment>
<dbReference type="InterPro" id="IPR006408">
    <property type="entry name" value="P-type_ATPase_IIB"/>
</dbReference>
<proteinExistence type="inferred from homology"/>
<dbReference type="InterPro" id="IPR008250">
    <property type="entry name" value="ATPase_P-typ_transduc_dom_A_sf"/>
</dbReference>
<sequence length="2778" mass="305659">MSIPSVPTTGYADTVIASAVGQAPLFTSVDMEAERFDKIKPASIIKLVEREDQTLIQQHGGIEGIVSALHTHIDRGIRGDERDISRRRQAFGSNMYGDNQLAAKNFYHFVLEALKDPMILILLVSTVLSIGFGIRKLGLKVALYEGVPKLAAIFGAILAYAGSNFWPERQCQRLSVDSSKIQQVDVVRNGHWQRVDIPNIVVGDVVYLKPGDQVPADGLYLDTESSIQVDRLETDGQCTRITVDGQENPFFFSGTNVVLGYARMVVTAVGKNRESQTIKLDGKLVEQLENLTSVMGKAGDAVASLIFLVLLFRLFAGNIHNEEGNQVSIGGKSHIFDALAALVGIVATPAMIAVTSTPRGLLLAVKIALAYSMKKMIGNDVLLKKPSLCNAIGSVTTICANATGSLTMDSKEVTKFWLGLSSIERVPSRLIDQDVQELLRQGIGFNISQSPSNSLSDSSLITEKAIFDWAKEAIDMNPEALQQSYAVVEIDYFNPEKQQSGVLILKKDDKTFHLHRKGAPEVILPMCKKYYETTGLVKYINDNEKVLLEQTIEGMAKDGLRCIAFAHKKTSIREFFTSRQPQLILLGLVGLKSTLRPGVKEAVEEFQHAGVNLKMITGDNMLTARAVASECGILDANKDQPGEIIQGSDFQSYTSEERTDKIDNIRVVARATPSDKFLIVQCLKEKGHVVAVMGRGIGDMQAMREADLGVCLSMKSADIAKAMYGDNQLAAKNFYHFVLEALKDPMILILLVSTVLSIGFGIRKLGLKVALYEGVPKLAAIFGAILAYAGSNFWPERQCRKLSVDSSKIQQVDVVRNGHWQRVDIPNIVVGDVVYLKPGDQVPADGLYLDTESPIQVDRLETDGQSTRITVDGQENPFFFSGTNVVLGYARMVVTAVGKNRESQTIKLDGKLVEQLENLTSVMGKAGDAVASLIFLVLLFRLFAGNIHNEEGNQVSIGGKSHIFDALAALVGIVTLMSTSIEVEPVRFSGIDISSITKLVKRKDQRSLEELGGVAGIATALETNVENGINGDEDDISSRQKAFGSNVYGKKRPAAKTFYEFALDALIDPMILILLSCAVLSIGFGVRNYGLREGWKKGAIALAAVLATMIISAISKFWPDKQCQKLSKANSKIPQVDVVRHGQSQRIPISNVVVGDVVFLMPGDQVPADGLFLRGISIQVENLLNGEAERLKVDSLNNLFLFSGTSVVHGHAQMLVTAVGKNRKSRIIHLDGRLIDQCENLTSFVGKAGRAVAFLVLLVVFVRFFAGNIYNETLHRVPGGGEMKFLDVVAALVGIATTPAMIALASTPKGLLLAVKISLAYSMKRMMDADVLLKRPSLCHVIGQATTLCTNITGSLTSDSKEVTKFWLGLSSIEGVPCNLIAPYVLELLHQGTGLNTSLPPSKLSESPLKTEKAIFDWGVQKIGMDIEALKRSCTIIGTEYFNPENKQSGVLIQTADKSFHVHRKGEPDVILRMCSQYYETTGIVKAMNKNERELLEHTIEGMAKDGLRCIALAHKKISIEEFFTSSPPALILLGLVGLRSSLRPGVKKALNDCISAGVTLKLITGDSMFTASNVATACGILEAGNNEHNIVVEGQEFRNYTSEERLEKVDGIRVMARATPLDKFLFVQCLKEKGNVVAFLGRGIGDVRALKEADIGLCFGSRSAEMAKACSDIIILNNEFPSAVDILRWGRGTYDGIQAYTEFLLTASFVALIIDSVMEISPRELRGVHFIEVVSEGKSPFPVFQLVWLKLIVGTVAALTLVVKQPPGEIMHKPPRDRKEPLINNIMIRNILVQSLYQVATLLTIHFKGNTLFKASNKVQSTMISHTYVLCQVFNMFTARSFEQNFFEEIQKKKLVWTMNGITVVFQALMVEVFGRYSDTARLDTGQWGICIAIAAVSWPISWLVKYIPISNKSFLRNVRWQIEAEYRSKKEFNANKTRVDDIINSAKSESDTVIASALGQIPLSTAVDIEPDRFSKIKPASIIELVGKKDQRLIQEHGGIEGIVSALDTHIENGIRVLSIGLGIRKHGLEVGWYEGVAKLAAIFGAILASAGSNFWPERQCQKLSVDSNKIQQVDVVRNGHWQRVDIPDIVVVFLKPGDQVPADGLYLDTESSIQGTYTMKKVIKCPLVAKHISDALAAIVGIVATPAMIAVTSTPRGLLLAVKIALAYSMKQLIDNDVLLRKPSLCNAIGSVTTICTNATGSLTMDSKEVTKFWLGLSSIERVPSRLIDQNVQELLRQGIGFNISQPPSKSLSDSPLKTEKAIFDWAKGAIDMNPEALKQSYAIVKIDYFNPEKQQSGVLIRKKDDKIFHLHRKGAPETILSMCTQYYETTGLVKYINKNEKVLLEQTIEGRSPLHRFCTQKNFNTRIVYFLPTTANLTGLVGLKSSLRPGVQEAVENFLHAGVNLKMITGDNVFTARAVATECGVLDADNHQLGEIIEGREFRSYTSEQRIDRIDNIRVMARATPSDKFLMVQCLKEKGHVVAVMGRGIGDMQAIKEADLGVCFSMKSADIAKAYSDIVIRNEEFPSAVNIFKWGRGIYESIQIYTQFLLTASFVALVVDSVIAVTPSEPPGINTMAVVSAGKAPYPMFQLMWVKLIMGTMAALVLVVREGPEELMHKPPRDRSKPLITYVMKKNIAAQTMYQIAVLLTIHFKGESIFNMSTNVKRTMLYKTYVLCQVFNMFNARSLEKKFVEAIKTTKLFWGITGPIVVFQALMVEVLRRYADIDRLDMGQWGICIATAAVSWLIVWLVKCIVILERSFFRISKWPVLKFKAD</sequence>
<dbReference type="NCBIfam" id="TIGR01494">
    <property type="entry name" value="ATPase_P-type"/>
    <property type="match status" value="2"/>
</dbReference>
<evidence type="ECO:0000256" key="12">
    <source>
        <dbReference type="ARBA" id="ARBA00022989"/>
    </source>
</evidence>
<dbReference type="GO" id="GO:0005388">
    <property type="term" value="F:P-type calcium transporter activity"/>
    <property type="evidence" value="ECO:0007669"/>
    <property type="project" value="UniProtKB-EC"/>
</dbReference>
<comment type="caution">
    <text evidence="20">The sequence shown here is derived from an EMBL/GenBank/DDBJ whole genome shotgun (WGS) entry which is preliminary data.</text>
</comment>
<dbReference type="GO" id="GO:0005524">
    <property type="term" value="F:ATP binding"/>
    <property type="evidence" value="ECO:0007669"/>
    <property type="project" value="UniProtKB-KW"/>
</dbReference>
<feature type="domain" description="Cation-transporting P-type ATPase C-terminal" evidence="18">
    <location>
        <begin position="2593"/>
        <end position="2756"/>
    </location>
</feature>
<dbReference type="Gene3D" id="1.20.1110.10">
    <property type="entry name" value="Calcium-transporting ATPase, transmembrane domain"/>
    <property type="match status" value="5"/>
</dbReference>
<dbReference type="NCBIfam" id="TIGR01517">
    <property type="entry name" value="ATPase-IIB_Ca"/>
    <property type="match status" value="1"/>
</dbReference>
<dbReference type="Proteomes" id="UP001188597">
    <property type="component" value="Unassembled WGS sequence"/>
</dbReference>
<dbReference type="InterPro" id="IPR059000">
    <property type="entry name" value="ATPase_P-type_domA"/>
</dbReference>
<feature type="domain" description="Cation-transporting P-type ATPase N-terminal" evidence="19">
    <location>
        <begin position="718"/>
        <end position="757"/>
    </location>
</feature>
<gene>
    <name evidence="20" type="ORF">RJ639_028957</name>
</gene>
<comment type="similarity">
    <text evidence="2 16">Belongs to the cation transport ATPase (P-type) (TC 3.A.3) family. Type IIB subfamily.</text>
</comment>
<comment type="subcellular location">
    <subcellularLocation>
        <location evidence="1 16">Membrane</location>
        <topology evidence="1 16">Multi-pass membrane protein</topology>
    </subcellularLocation>
</comment>
<dbReference type="PANTHER" id="PTHR24093:SF518">
    <property type="entry name" value="CALCIUM-TRANSPORTING ATPASE"/>
    <property type="match status" value="1"/>
</dbReference>
<dbReference type="SUPFAM" id="SSF81665">
    <property type="entry name" value="Calcium ATPase, transmembrane domain M"/>
    <property type="match status" value="4"/>
</dbReference>
<evidence type="ECO:0000256" key="8">
    <source>
        <dbReference type="ARBA" id="ARBA00022837"/>
    </source>
</evidence>
<evidence type="ECO:0000259" key="19">
    <source>
        <dbReference type="Pfam" id="PF00690"/>
    </source>
</evidence>
<dbReference type="Gene3D" id="2.70.150.10">
    <property type="entry name" value="Calcium-transporting ATPase, cytoplasmic transduction domain A"/>
    <property type="match status" value="3"/>
</dbReference>
<evidence type="ECO:0000256" key="13">
    <source>
        <dbReference type="ARBA" id="ARBA00023065"/>
    </source>
</evidence>
<dbReference type="Pfam" id="PF00690">
    <property type="entry name" value="Cation_ATPase_N"/>
    <property type="match status" value="3"/>
</dbReference>
<evidence type="ECO:0000256" key="15">
    <source>
        <dbReference type="ARBA" id="ARBA00048694"/>
    </source>
</evidence>
<dbReference type="SUPFAM" id="SSF81653">
    <property type="entry name" value="Calcium ATPase, transduction domain A"/>
    <property type="match status" value="4"/>
</dbReference>
<keyword evidence="11" id="KW-0112">Calmodulin-binding</keyword>
<dbReference type="Pfam" id="PF13246">
    <property type="entry name" value="Cation_ATPase"/>
    <property type="match status" value="2"/>
</dbReference>
<feature type="domain" description="Cation-transporting P-type ATPase N-terminal" evidence="19">
    <location>
        <begin position="58"/>
        <end position="129"/>
    </location>
</feature>
<dbReference type="InterPro" id="IPR001757">
    <property type="entry name" value="P_typ_ATPase"/>
</dbReference>
<dbReference type="InterPro" id="IPR006068">
    <property type="entry name" value="ATPase_P-typ_cation-transptr_C"/>
</dbReference>
<keyword evidence="3 16" id="KW-0813">Transport</keyword>
<keyword evidence="7 16" id="KW-0547">Nucleotide-binding</keyword>
<evidence type="ECO:0000256" key="10">
    <source>
        <dbReference type="ARBA" id="ARBA00022842"/>
    </source>
</evidence>
<feature type="domain" description="Cation-transporting P-type ATPase C-terminal" evidence="18">
    <location>
        <begin position="1740"/>
        <end position="1909"/>
    </location>
</feature>
<dbReference type="Pfam" id="PF00122">
    <property type="entry name" value="E1-E2_ATPase"/>
    <property type="match status" value="3"/>
</dbReference>
<keyword evidence="21" id="KW-1185">Reference proteome</keyword>
<dbReference type="EMBL" id="JAVXUP010000052">
    <property type="protein sequence ID" value="KAK3040511.1"/>
    <property type="molecule type" value="Genomic_DNA"/>
</dbReference>
<keyword evidence="12 16" id="KW-1133">Transmembrane helix</keyword>
<feature type="transmembrane region" description="Helical" evidence="16">
    <location>
        <begin position="774"/>
        <end position="794"/>
    </location>
</feature>
<evidence type="ECO:0000256" key="6">
    <source>
        <dbReference type="ARBA" id="ARBA00022723"/>
    </source>
</evidence>
<evidence type="ECO:0000256" key="1">
    <source>
        <dbReference type="ARBA" id="ARBA00004141"/>
    </source>
</evidence>
<dbReference type="Gene3D" id="3.40.50.1000">
    <property type="entry name" value="HAD superfamily/HAD-like"/>
    <property type="match status" value="2"/>
</dbReference>
<keyword evidence="8 16" id="KW-0106">Calcium</keyword>
<dbReference type="InterPro" id="IPR036412">
    <property type="entry name" value="HAD-like_sf"/>
</dbReference>
<feature type="transmembrane region" description="Helical" evidence="16">
    <location>
        <begin position="1061"/>
        <end position="1086"/>
    </location>
</feature>
<feature type="transmembrane region" description="Helical" evidence="16">
    <location>
        <begin position="1290"/>
        <end position="1315"/>
    </location>
</feature>
<keyword evidence="6" id="KW-0479">Metal-binding</keyword>
<evidence type="ECO:0000259" key="17">
    <source>
        <dbReference type="Pfam" id="PF00122"/>
    </source>
</evidence>
<dbReference type="Pfam" id="PF00689">
    <property type="entry name" value="Cation_ATPase_C"/>
    <property type="match status" value="2"/>
</dbReference>
<feature type="transmembrane region" description="Helical" evidence="16">
    <location>
        <begin position="1098"/>
        <end position="1118"/>
    </location>
</feature>
<dbReference type="InterPro" id="IPR023299">
    <property type="entry name" value="ATPase_P-typ_cyto_dom_N"/>
</dbReference>
<dbReference type="GO" id="GO:0005516">
    <property type="term" value="F:calmodulin binding"/>
    <property type="evidence" value="ECO:0007669"/>
    <property type="project" value="UniProtKB-KW"/>
</dbReference>
<keyword evidence="13 16" id="KW-0406">Ion transport</keyword>
<dbReference type="InterPro" id="IPR023214">
    <property type="entry name" value="HAD_sf"/>
</dbReference>
<evidence type="ECO:0000259" key="18">
    <source>
        <dbReference type="Pfam" id="PF00689"/>
    </source>
</evidence>
<feature type="domain" description="P-type ATPase A" evidence="17">
    <location>
        <begin position="810"/>
        <end position="906"/>
    </location>
</feature>
<reference evidence="20" key="1">
    <citation type="submission" date="2022-12" db="EMBL/GenBank/DDBJ databases">
        <title>Draft genome assemblies for two species of Escallonia (Escalloniales).</title>
        <authorList>
            <person name="Chanderbali A."/>
            <person name="Dervinis C."/>
            <person name="Anghel I."/>
            <person name="Soltis D."/>
            <person name="Soltis P."/>
            <person name="Zapata F."/>
        </authorList>
    </citation>
    <scope>NUCLEOTIDE SEQUENCE</scope>
    <source>
        <strain evidence="20">UCBG64.0493</strain>
        <tissue evidence="20">Leaf</tissue>
    </source>
</reference>
<dbReference type="SUPFAM" id="SSF81660">
    <property type="entry name" value="Metal cation-transporting ATPase, ATP-binding domain N"/>
    <property type="match status" value="3"/>
</dbReference>
<feature type="transmembrane region" description="Helical" evidence="16">
    <location>
        <begin position="2590"/>
        <end position="2612"/>
    </location>
</feature>
<feature type="domain" description="P-type ATPase A" evidence="17">
    <location>
        <begin position="1134"/>
        <end position="1224"/>
    </location>
</feature>
<evidence type="ECO:0000256" key="11">
    <source>
        <dbReference type="ARBA" id="ARBA00022860"/>
    </source>
</evidence>
<comment type="catalytic activity">
    <reaction evidence="15 16">
        <text>Ca(2+)(in) + ATP + H2O = Ca(2+)(out) + ADP + phosphate + H(+)</text>
        <dbReference type="Rhea" id="RHEA:18105"/>
        <dbReference type="ChEBI" id="CHEBI:15377"/>
        <dbReference type="ChEBI" id="CHEBI:15378"/>
        <dbReference type="ChEBI" id="CHEBI:29108"/>
        <dbReference type="ChEBI" id="CHEBI:30616"/>
        <dbReference type="ChEBI" id="CHEBI:43474"/>
        <dbReference type="ChEBI" id="CHEBI:456216"/>
        <dbReference type="EC" id="7.2.2.10"/>
    </reaction>
</comment>